<sequence>MIMSISLISMSGVAAHEPKIKEDIETSNESSDEVINSSNSSDHVTISSGNKSDLVTPNGINQSNSSNYTVHSQEYSDSDLTEDTSNRGHQDLYSEVEGERETDGLQLAAEGEGQTLVAFNEIPDEVTLTSEIQFSGASVSLSVPPGVDFEPDGSTATVTMVIDGDEFDEDEDWHNIQHTYSNVEASSYVSIYGISQEDTITFDYGTEAVTLNQEVGQDCITIWSC</sequence>
<dbReference type="HOGENOM" id="CLU_1227686_0_0_2"/>
<dbReference type="AlphaFoldDB" id="D3STL3"/>
<reference evidence="3" key="1">
    <citation type="submission" date="2010-02" db="EMBL/GenBank/DDBJ databases">
        <title>Complete sequence of chromosome of Natrialba magadii ATCC 43099.</title>
        <authorList>
            <consortium name="US DOE Joint Genome Institute"/>
            <person name="Lucas S."/>
            <person name="Copeland A."/>
            <person name="Lapidus A."/>
            <person name="Cheng J.-F."/>
            <person name="Bruce D."/>
            <person name="Goodwin L."/>
            <person name="Pitluck S."/>
            <person name="Davenport K."/>
            <person name="Saunders E."/>
            <person name="Detter J.C."/>
            <person name="Han C."/>
            <person name="Tapia R."/>
            <person name="Land M."/>
            <person name="Hauser L."/>
            <person name="Kyrpides N."/>
            <person name="Mikhailova N."/>
            <person name="De Castro R.E."/>
            <person name="Maupin-Furlow J.A."/>
            <person name="Woyke T."/>
        </authorList>
    </citation>
    <scope>NUCLEOTIDE SEQUENCE [LARGE SCALE GENOMIC DNA]</scope>
    <source>
        <strain evidence="3">ATCC 43099 / DSM 3394 / CCM 3739 / CIP 104546 / IAM 13178 / JCM 8861 / NBRC 102185 / NCIMB 2190 / MS3</strain>
    </source>
</reference>
<evidence type="ECO:0000313" key="3">
    <source>
        <dbReference type="Proteomes" id="UP000001879"/>
    </source>
</evidence>
<accession>D3STL3</accession>
<gene>
    <name evidence="2" type="ordered locus">Nmag_1452</name>
</gene>
<evidence type="ECO:0000313" key="2">
    <source>
        <dbReference type="EMBL" id="ADD05030.1"/>
    </source>
</evidence>
<name>D3STL3_NATMM</name>
<dbReference type="GeneID" id="41351057"/>
<dbReference type="PaxDb" id="547559-Nmag_1452"/>
<dbReference type="OrthoDB" id="383200at2157"/>
<evidence type="ECO:0000256" key="1">
    <source>
        <dbReference type="SAM" id="MobiDB-lite"/>
    </source>
</evidence>
<protein>
    <submittedName>
        <fullName evidence="2">Uncharacterized protein</fullName>
    </submittedName>
</protein>
<reference evidence="2 3" key="2">
    <citation type="journal article" date="2012" name="BMC Genomics">
        <title>A comparative genomics perspective on the genetic content of the alkaliphilic haloarchaeon Natrialba magadii ATCC 43099T.</title>
        <authorList>
            <person name="Siddaramappa S."/>
            <person name="Challacombe J.F."/>
            <person name="Decastro R.E."/>
            <person name="Pfeiffer F."/>
            <person name="Sastre D.E."/>
            <person name="Gimenez M.I."/>
            <person name="Paggi R.A."/>
            <person name="Detter J.C."/>
            <person name="Davenport K.W."/>
            <person name="Goodwin L.A."/>
            <person name="Kyrpides N."/>
            <person name="Tapia R."/>
            <person name="Pitluck S."/>
            <person name="Lucas S."/>
            <person name="Woyke T."/>
            <person name="Maupin-Furlow J.A."/>
        </authorList>
    </citation>
    <scope>NUCLEOTIDE SEQUENCE [LARGE SCALE GENOMIC DNA]</scope>
    <source>
        <strain evidence="3">ATCC 43099 / DSM 3394 / CCM 3739 / CIP 104546 / IAM 13178 / JCM 8861 / NBRC 102185 / NCIMB 2190 / MS3</strain>
    </source>
</reference>
<dbReference type="KEGG" id="nmg:Nmag_1452"/>
<feature type="compositionally biased region" description="Low complexity" evidence="1">
    <location>
        <begin position="27"/>
        <end position="42"/>
    </location>
</feature>
<keyword evidence="3" id="KW-1185">Reference proteome</keyword>
<dbReference type="eggNOG" id="arCOG09573">
    <property type="taxonomic scope" value="Archaea"/>
</dbReference>
<organism evidence="2 3">
    <name type="scientific">Natrialba magadii (strain ATCC 43099 / DSM 3394 / CCM 3739 / CIP 104546 / IAM 13178 / JCM 8861 / NBRC 102185 / NCIMB 2190 / MS3)</name>
    <name type="common">Natronobacterium magadii</name>
    <dbReference type="NCBI Taxonomy" id="547559"/>
    <lineage>
        <taxon>Archaea</taxon>
        <taxon>Methanobacteriati</taxon>
        <taxon>Methanobacteriota</taxon>
        <taxon>Stenosarchaea group</taxon>
        <taxon>Halobacteria</taxon>
        <taxon>Halobacteriales</taxon>
        <taxon>Natrialbaceae</taxon>
        <taxon>Natrialba</taxon>
    </lineage>
</organism>
<feature type="region of interest" description="Disordered" evidence="1">
    <location>
        <begin position="24"/>
        <end position="87"/>
    </location>
</feature>
<proteinExistence type="predicted"/>
<dbReference type="EMBL" id="CP001932">
    <property type="protein sequence ID" value="ADD05030.1"/>
    <property type="molecule type" value="Genomic_DNA"/>
</dbReference>
<dbReference type="Proteomes" id="UP000001879">
    <property type="component" value="Chromosome"/>
</dbReference>
<feature type="compositionally biased region" description="Polar residues" evidence="1">
    <location>
        <begin position="43"/>
        <end position="75"/>
    </location>
</feature>
<dbReference type="RefSeq" id="WP_012996522.1">
    <property type="nucleotide sequence ID" value="NC_013922.1"/>
</dbReference>